<dbReference type="EMBL" id="MLJW01000505">
    <property type="protein sequence ID" value="OIQ86019.1"/>
    <property type="molecule type" value="Genomic_DNA"/>
</dbReference>
<reference evidence="1" key="1">
    <citation type="submission" date="2016-10" db="EMBL/GenBank/DDBJ databases">
        <title>Sequence of Gallionella enrichment culture.</title>
        <authorList>
            <person name="Poehlein A."/>
            <person name="Muehling M."/>
            <person name="Daniel R."/>
        </authorList>
    </citation>
    <scope>NUCLEOTIDE SEQUENCE</scope>
</reference>
<evidence type="ECO:0000313" key="1">
    <source>
        <dbReference type="EMBL" id="OIQ86019.1"/>
    </source>
</evidence>
<comment type="caution">
    <text evidence="1">The sequence shown here is derived from an EMBL/GenBank/DDBJ whole genome shotgun (WGS) entry which is preliminary data.</text>
</comment>
<accession>A0A1J5R8J2</accession>
<sequence>MSIIKSHAARRFLDLILAFSFCFSLAAGSQAATAAQQPQPTLLLGIQNGLVKHNAVAVDNAAQALADFIGNAAGRRVTWESNYTLADAGKPAGHGTHFDFVFSRPPNLTGGLLTKGWQLVAVAQSPMEFGIDLIAQPCPGKAGQVLLGGPTLEIMGVNDPAPITCVPVAQVWKSPAAILLTPARGSLVETVARKMWLEHAASTPRMIDAKYQNAVSDFMRFTHACVIGAVTTYVSKNWKAEGGVVLAHQAMPFVAILAAPDTPADTVDKVRAALLSPGAAGVDKKLGLPGWKAGSPQPYLAFMQWLKAKA</sequence>
<name>A0A1J5R8J2_9ZZZZ</name>
<protein>
    <recommendedName>
        <fullName evidence="2">Phosphate/phosphite/phosphonate ABC transporter substrate-binding protein</fullName>
    </recommendedName>
</protein>
<gene>
    <name evidence="1" type="ORF">GALL_321170</name>
</gene>
<evidence type="ECO:0008006" key="2">
    <source>
        <dbReference type="Google" id="ProtNLM"/>
    </source>
</evidence>
<proteinExistence type="predicted"/>
<organism evidence="1">
    <name type="scientific">mine drainage metagenome</name>
    <dbReference type="NCBI Taxonomy" id="410659"/>
    <lineage>
        <taxon>unclassified sequences</taxon>
        <taxon>metagenomes</taxon>
        <taxon>ecological metagenomes</taxon>
    </lineage>
</organism>
<dbReference type="AlphaFoldDB" id="A0A1J5R8J2"/>